<dbReference type="InterPro" id="IPR029058">
    <property type="entry name" value="AB_hydrolase_fold"/>
</dbReference>
<dbReference type="InterPro" id="IPR050471">
    <property type="entry name" value="AB_hydrolase"/>
</dbReference>
<protein>
    <submittedName>
        <fullName evidence="2">Putative hydrolase</fullName>
    </submittedName>
</protein>
<dbReference type="SUPFAM" id="SSF53474">
    <property type="entry name" value="alpha/beta-Hydrolases"/>
    <property type="match status" value="1"/>
</dbReference>
<proteinExistence type="predicted"/>
<keyword evidence="3" id="KW-1185">Reference proteome</keyword>
<dbReference type="Proteomes" id="UP000053405">
    <property type="component" value="Unassembled WGS sequence"/>
</dbReference>
<dbReference type="GO" id="GO:0016787">
    <property type="term" value="F:hydrolase activity"/>
    <property type="evidence" value="ECO:0007669"/>
    <property type="project" value="UniProtKB-KW"/>
</dbReference>
<dbReference type="AlphaFoldDB" id="L7LFW6"/>
<evidence type="ECO:0000259" key="1">
    <source>
        <dbReference type="Pfam" id="PF00561"/>
    </source>
</evidence>
<dbReference type="EMBL" id="BANT01000062">
    <property type="protein sequence ID" value="GAC58953.1"/>
    <property type="molecule type" value="Genomic_DNA"/>
</dbReference>
<comment type="caution">
    <text evidence="2">The sequence shown here is derived from an EMBL/GenBank/DDBJ whole genome shotgun (WGS) entry which is preliminary data.</text>
</comment>
<evidence type="ECO:0000313" key="2">
    <source>
        <dbReference type="EMBL" id="GAC58953.1"/>
    </source>
</evidence>
<dbReference type="OrthoDB" id="9802489at2"/>
<reference evidence="2 3" key="1">
    <citation type="submission" date="2012-12" db="EMBL/GenBank/DDBJ databases">
        <title>Whole genome shotgun sequence of Gordonia hirsuta NBRC 16056.</title>
        <authorList>
            <person name="Isaki-Nakamura S."/>
            <person name="Hosoyama A."/>
            <person name="Tsuchikane K."/>
            <person name="Katsumata H."/>
            <person name="Baba S."/>
            <person name="Yamazaki S."/>
            <person name="Fujita N."/>
        </authorList>
    </citation>
    <scope>NUCLEOTIDE SEQUENCE [LARGE SCALE GENOMIC DNA]</scope>
    <source>
        <strain evidence="2 3">NBRC 16056</strain>
    </source>
</reference>
<name>L7LFW6_9ACTN</name>
<dbReference type="PANTHER" id="PTHR43433:SF5">
    <property type="entry name" value="AB HYDROLASE-1 DOMAIN-CONTAINING PROTEIN"/>
    <property type="match status" value="1"/>
</dbReference>
<feature type="domain" description="AB hydrolase-1" evidence="1">
    <location>
        <begin position="46"/>
        <end position="286"/>
    </location>
</feature>
<organism evidence="2 3">
    <name type="scientific">Gordonia hirsuta DSM 44140 = NBRC 16056</name>
    <dbReference type="NCBI Taxonomy" id="1121927"/>
    <lineage>
        <taxon>Bacteria</taxon>
        <taxon>Bacillati</taxon>
        <taxon>Actinomycetota</taxon>
        <taxon>Actinomycetes</taxon>
        <taxon>Mycobacteriales</taxon>
        <taxon>Gordoniaceae</taxon>
        <taxon>Gordonia</taxon>
    </lineage>
</organism>
<keyword evidence="2" id="KW-0378">Hydrolase</keyword>
<dbReference type="eggNOG" id="COG2267">
    <property type="taxonomic scope" value="Bacteria"/>
</dbReference>
<sequence length="313" mass="33299">MHLRAGPRRGDTAAQTGPKLGVVAETQRVQLPNGIGLTVSDQGEGPVVLLNPGMGMPQTTWQFTGVPQGLLEAGFRVISYSARGVTGSDAPPPPYDVPTMAQDAALLLDHCGVDEAILVGYSMGCYVTQALLELRPGLARGVVLCAGLASSEIGRLVNEMELELIERLGELPAAVAAFETLITTLPTAQLQDAETVRVWKDMLLNGPASWTSPDGRHGQLAASQSWMVAGEPTRERLAAIEAPTLVIAYEQDLFFPPKTSLAAAEMIPNAQFVAVNGLAHGGLMLDPDRTATVRIVDFCRRIRSGDRPTRGRA</sequence>
<dbReference type="Pfam" id="PF00561">
    <property type="entry name" value="Abhydrolase_1"/>
    <property type="match status" value="1"/>
</dbReference>
<dbReference type="InterPro" id="IPR000073">
    <property type="entry name" value="AB_hydrolase_1"/>
</dbReference>
<evidence type="ECO:0000313" key="3">
    <source>
        <dbReference type="Proteomes" id="UP000053405"/>
    </source>
</evidence>
<dbReference type="Gene3D" id="3.40.50.1820">
    <property type="entry name" value="alpha/beta hydrolase"/>
    <property type="match status" value="1"/>
</dbReference>
<gene>
    <name evidence="2" type="ORF">GOHSU_62_00060</name>
</gene>
<dbReference type="STRING" id="1121927.GOHSU_62_00060"/>
<dbReference type="PANTHER" id="PTHR43433">
    <property type="entry name" value="HYDROLASE, ALPHA/BETA FOLD FAMILY PROTEIN"/>
    <property type="match status" value="1"/>
</dbReference>
<accession>L7LFW6</accession>